<sequence length="85" mass="9470">MSQMPSTATNQDNIQCACDIVLPMKSSTTDLGFIKSVQDGSQNNPQCCINKHYGVECDAFLDRIITGDETWIHNCEPESKRQGME</sequence>
<organism evidence="1 2">
    <name type="scientific">Cryptotermes secundus</name>
    <dbReference type="NCBI Taxonomy" id="105785"/>
    <lineage>
        <taxon>Eukaryota</taxon>
        <taxon>Metazoa</taxon>
        <taxon>Ecdysozoa</taxon>
        <taxon>Arthropoda</taxon>
        <taxon>Hexapoda</taxon>
        <taxon>Insecta</taxon>
        <taxon>Pterygota</taxon>
        <taxon>Neoptera</taxon>
        <taxon>Polyneoptera</taxon>
        <taxon>Dictyoptera</taxon>
        <taxon>Blattodea</taxon>
        <taxon>Blattoidea</taxon>
        <taxon>Termitoidae</taxon>
        <taxon>Kalotermitidae</taxon>
        <taxon>Cryptotermitinae</taxon>
        <taxon>Cryptotermes</taxon>
    </lineage>
</organism>
<dbReference type="AlphaFoldDB" id="A0A2J7PMV7"/>
<dbReference type="Proteomes" id="UP000235965">
    <property type="component" value="Unassembled WGS sequence"/>
</dbReference>
<dbReference type="EMBL" id="NEVH01023960">
    <property type="protein sequence ID" value="PNF17673.1"/>
    <property type="molecule type" value="Genomic_DNA"/>
</dbReference>
<keyword evidence="2" id="KW-1185">Reference proteome</keyword>
<accession>A0A2J7PMV7</accession>
<evidence type="ECO:0000313" key="2">
    <source>
        <dbReference type="Proteomes" id="UP000235965"/>
    </source>
</evidence>
<protein>
    <submittedName>
        <fullName evidence="1">Uncharacterized protein</fullName>
    </submittedName>
</protein>
<comment type="caution">
    <text evidence="1">The sequence shown here is derived from an EMBL/GenBank/DDBJ whole genome shotgun (WGS) entry which is preliminary data.</text>
</comment>
<name>A0A2J7PMV7_9NEOP</name>
<dbReference type="InParanoid" id="A0A2J7PMV7"/>
<proteinExistence type="predicted"/>
<gene>
    <name evidence="1" type="ORF">B7P43_G07358</name>
</gene>
<reference evidence="1 2" key="1">
    <citation type="submission" date="2017-12" db="EMBL/GenBank/DDBJ databases">
        <title>Hemimetabolous genomes reveal molecular basis of termite eusociality.</title>
        <authorList>
            <person name="Harrison M.C."/>
            <person name="Jongepier E."/>
            <person name="Robertson H.M."/>
            <person name="Arning N."/>
            <person name="Bitard-Feildel T."/>
            <person name="Chao H."/>
            <person name="Childers C.P."/>
            <person name="Dinh H."/>
            <person name="Doddapaneni H."/>
            <person name="Dugan S."/>
            <person name="Gowin J."/>
            <person name="Greiner C."/>
            <person name="Han Y."/>
            <person name="Hu H."/>
            <person name="Hughes D.S.T."/>
            <person name="Huylmans A.-K."/>
            <person name="Kemena C."/>
            <person name="Kremer L.P.M."/>
            <person name="Lee S.L."/>
            <person name="Lopez-Ezquerra A."/>
            <person name="Mallet L."/>
            <person name="Monroy-Kuhn J.M."/>
            <person name="Moser A."/>
            <person name="Murali S.C."/>
            <person name="Muzny D.M."/>
            <person name="Otani S."/>
            <person name="Piulachs M.-D."/>
            <person name="Poelchau M."/>
            <person name="Qu J."/>
            <person name="Schaub F."/>
            <person name="Wada-Katsumata A."/>
            <person name="Worley K.C."/>
            <person name="Xie Q."/>
            <person name="Ylla G."/>
            <person name="Poulsen M."/>
            <person name="Gibbs R.A."/>
            <person name="Schal C."/>
            <person name="Richards S."/>
            <person name="Belles X."/>
            <person name="Korb J."/>
            <person name="Bornberg-Bauer E."/>
        </authorList>
    </citation>
    <scope>NUCLEOTIDE SEQUENCE [LARGE SCALE GENOMIC DNA]</scope>
    <source>
        <tissue evidence="1">Whole body</tissue>
    </source>
</reference>
<evidence type="ECO:0000313" key="1">
    <source>
        <dbReference type="EMBL" id="PNF17673.1"/>
    </source>
</evidence>